<protein>
    <recommendedName>
        <fullName evidence="5">DUF3093 domain-containing protein</fullName>
    </recommendedName>
</protein>
<accession>A0ABY3TZX7</accession>
<keyword evidence="2" id="KW-1133">Transmembrane helix</keyword>
<dbReference type="EMBL" id="CP092365">
    <property type="protein sequence ID" value="ULN52168.1"/>
    <property type="molecule type" value="Genomic_DNA"/>
</dbReference>
<dbReference type="RefSeq" id="WP_240170442.1">
    <property type="nucleotide sequence ID" value="NZ_CP092365.1"/>
</dbReference>
<feature type="region of interest" description="Disordered" evidence="1">
    <location>
        <begin position="1"/>
        <end position="23"/>
    </location>
</feature>
<gene>
    <name evidence="3" type="ORF">MIU77_15100</name>
</gene>
<evidence type="ECO:0008006" key="5">
    <source>
        <dbReference type="Google" id="ProtNLM"/>
    </source>
</evidence>
<evidence type="ECO:0000256" key="2">
    <source>
        <dbReference type="SAM" id="Phobius"/>
    </source>
</evidence>
<keyword evidence="4" id="KW-1185">Reference proteome</keyword>
<dbReference type="Proteomes" id="UP001055200">
    <property type="component" value="Chromosome"/>
</dbReference>
<name>A0ABY3TZX7_9MYCO</name>
<proteinExistence type="predicted"/>
<feature type="transmembrane region" description="Helical" evidence="2">
    <location>
        <begin position="48"/>
        <end position="69"/>
    </location>
</feature>
<evidence type="ECO:0000313" key="4">
    <source>
        <dbReference type="Proteomes" id="UP001055200"/>
    </source>
</evidence>
<keyword evidence="2" id="KW-0472">Membrane</keyword>
<sequence length="180" mass="18563">MNPLPSNSERHAQPGPAPSGIIRTTGVVATGQPRAWGRTMARPTSSNVAGLIGGMGGAFAGLAGFQWLAHDGSGGSVLVALLAGAVLGAVLTVIITAAKFAVTPAKFAREMPVGAPMEAEFGAERIAVRIGDYQRSAELGARTAMALRDDLLVISTGDKKAPVVVPRQLVPPQVVERYLK</sequence>
<evidence type="ECO:0000313" key="3">
    <source>
        <dbReference type="EMBL" id="ULN52168.1"/>
    </source>
</evidence>
<keyword evidence="2" id="KW-0812">Transmembrane</keyword>
<reference evidence="3" key="1">
    <citation type="submission" date="2022-08" db="EMBL/GenBank/DDBJ databases">
        <title>Complete genome sequence of 14 non-tuberculosis mycobacteria type-strains.</title>
        <authorList>
            <person name="Igarashi Y."/>
            <person name="Osugi A."/>
            <person name="Mitarai S."/>
        </authorList>
    </citation>
    <scope>NUCLEOTIDE SEQUENCE</scope>
    <source>
        <strain evidence="3">DSM 45575</strain>
    </source>
</reference>
<organism evidence="3 4">
    <name type="scientific">Mycolicibacillus parakoreensis</name>
    <dbReference type="NCBI Taxonomy" id="1069221"/>
    <lineage>
        <taxon>Bacteria</taxon>
        <taxon>Bacillati</taxon>
        <taxon>Actinomycetota</taxon>
        <taxon>Actinomycetes</taxon>
        <taxon>Mycobacteriales</taxon>
        <taxon>Mycobacteriaceae</taxon>
        <taxon>Mycolicibacillus</taxon>
    </lineage>
</organism>
<feature type="transmembrane region" description="Helical" evidence="2">
    <location>
        <begin position="75"/>
        <end position="102"/>
    </location>
</feature>
<evidence type="ECO:0000256" key="1">
    <source>
        <dbReference type="SAM" id="MobiDB-lite"/>
    </source>
</evidence>